<protein>
    <recommendedName>
        <fullName evidence="1">Transcriptional repressor NrdR-like N-terminal domain-containing protein</fullName>
    </recommendedName>
</protein>
<evidence type="ECO:0000313" key="2">
    <source>
        <dbReference type="EMBL" id="OAK66055.1"/>
    </source>
</evidence>
<dbReference type="InterPro" id="IPR024064">
    <property type="entry name" value="FdhE-like_sf"/>
</dbReference>
<organism evidence="2 3">
    <name type="scientific">Variovorax paradoxus</name>
    <dbReference type="NCBI Taxonomy" id="34073"/>
    <lineage>
        <taxon>Bacteria</taxon>
        <taxon>Pseudomonadati</taxon>
        <taxon>Pseudomonadota</taxon>
        <taxon>Betaproteobacteria</taxon>
        <taxon>Burkholderiales</taxon>
        <taxon>Comamonadaceae</taxon>
        <taxon>Variovorax</taxon>
    </lineage>
</organism>
<dbReference type="InterPro" id="IPR055173">
    <property type="entry name" value="NrdR-like_N"/>
</dbReference>
<dbReference type="Pfam" id="PF22811">
    <property type="entry name" value="Zn_ribbon_NrdR"/>
    <property type="match status" value="1"/>
</dbReference>
<dbReference type="Gene3D" id="3.90.1670.10">
    <property type="entry name" value="FdhE-like domain"/>
    <property type="match status" value="1"/>
</dbReference>
<dbReference type="SUPFAM" id="SSF57783">
    <property type="entry name" value="Zinc beta-ribbon"/>
    <property type="match status" value="1"/>
</dbReference>
<evidence type="ECO:0000313" key="3">
    <source>
        <dbReference type="Proteomes" id="UP000077852"/>
    </source>
</evidence>
<dbReference type="RefSeq" id="WP_081266645.1">
    <property type="nucleotide sequence ID" value="NZ_LVHG01000027.1"/>
</dbReference>
<dbReference type="EMBL" id="LVHG01000027">
    <property type="protein sequence ID" value="OAK66055.1"/>
    <property type="molecule type" value="Genomic_DNA"/>
</dbReference>
<dbReference type="AlphaFoldDB" id="A0AA91DTG3"/>
<reference evidence="2 3" key="1">
    <citation type="submission" date="2016-03" db="EMBL/GenBank/DDBJ databases">
        <title>Genome sequence of Variovorax paradoxus KB5.</title>
        <authorList>
            <person name="Jeong H."/>
            <person name="Hong C.E."/>
            <person name="Jo S.H."/>
            <person name="Park J.M."/>
        </authorList>
    </citation>
    <scope>NUCLEOTIDE SEQUENCE [LARGE SCALE GENOMIC DNA]</scope>
    <source>
        <strain evidence="2 3">KB5</strain>
    </source>
</reference>
<proteinExistence type="predicted"/>
<gene>
    <name evidence="2" type="ORF">A3K87_09830</name>
</gene>
<sequence length="74" mass="8115">MKCPACTSTDQRVLSTRTADSRITRLRCCDACGHRWNTVEIGAQNLNRMESAVAAVRTFTSLSKELADAEATHS</sequence>
<evidence type="ECO:0000259" key="1">
    <source>
        <dbReference type="Pfam" id="PF22811"/>
    </source>
</evidence>
<dbReference type="Proteomes" id="UP000077852">
    <property type="component" value="Unassembled WGS sequence"/>
</dbReference>
<name>A0AA91DTG3_VARPD</name>
<comment type="caution">
    <text evidence="2">The sequence shown here is derived from an EMBL/GenBank/DDBJ whole genome shotgun (WGS) entry which is preliminary data.</text>
</comment>
<accession>A0AA91DTG3</accession>
<feature type="domain" description="Transcriptional repressor NrdR-like N-terminal" evidence="1">
    <location>
        <begin position="1"/>
        <end position="40"/>
    </location>
</feature>